<evidence type="ECO:0000313" key="1">
    <source>
        <dbReference type="EMBL" id="MFC0268510.1"/>
    </source>
</evidence>
<sequence length="70" mass="7716">MPELTCHRCGSDSLDVVEVPMDWDEVCCRDCGEFITTWGAASQDNQHSPLVHACFQTQQLARSMGISLAS</sequence>
<keyword evidence="2" id="KW-1185">Reference proteome</keyword>
<reference evidence="1 2" key="1">
    <citation type="submission" date="2024-09" db="EMBL/GenBank/DDBJ databases">
        <authorList>
            <person name="Sun Q."/>
            <person name="Mori K."/>
        </authorList>
    </citation>
    <scope>NUCLEOTIDE SEQUENCE [LARGE SCALE GENOMIC DNA]</scope>
    <source>
        <strain evidence="1 2">CCM 7415</strain>
    </source>
</reference>
<evidence type="ECO:0008006" key="3">
    <source>
        <dbReference type="Google" id="ProtNLM"/>
    </source>
</evidence>
<proteinExistence type="predicted"/>
<comment type="caution">
    <text evidence="1">The sequence shown here is derived from an EMBL/GenBank/DDBJ whole genome shotgun (WGS) entry which is preliminary data.</text>
</comment>
<evidence type="ECO:0000313" key="2">
    <source>
        <dbReference type="Proteomes" id="UP001589814"/>
    </source>
</evidence>
<gene>
    <name evidence="1" type="ORF">ACFFHW_11060</name>
</gene>
<dbReference type="RefSeq" id="WP_019950119.1">
    <property type="nucleotide sequence ID" value="NZ_JBHLVX010000043.1"/>
</dbReference>
<dbReference type="Proteomes" id="UP001589814">
    <property type="component" value="Unassembled WGS sequence"/>
</dbReference>
<dbReference type="EMBL" id="JBHLVX010000043">
    <property type="protein sequence ID" value="MFC0268510.1"/>
    <property type="molecule type" value="Genomic_DNA"/>
</dbReference>
<accession>A0ABV6G4P2</accession>
<name>A0ABV6G4P2_9GAMM</name>
<organism evidence="1 2">
    <name type="scientific">Kushneria aurantia</name>
    <dbReference type="NCBI Taxonomy" id="504092"/>
    <lineage>
        <taxon>Bacteria</taxon>
        <taxon>Pseudomonadati</taxon>
        <taxon>Pseudomonadota</taxon>
        <taxon>Gammaproteobacteria</taxon>
        <taxon>Oceanospirillales</taxon>
        <taxon>Halomonadaceae</taxon>
        <taxon>Kushneria</taxon>
    </lineage>
</organism>
<protein>
    <recommendedName>
        <fullName evidence="3">TFIIB-type domain-containing protein</fullName>
    </recommendedName>
</protein>